<gene>
    <name evidence="1" type="ORF">OVA965_LOCUS15969</name>
    <name evidence="2" type="ORF">TMI583_LOCUS15978</name>
</gene>
<accession>A0A8S2JAE5</accession>
<reference evidence="2" key="1">
    <citation type="submission" date="2021-02" db="EMBL/GenBank/DDBJ databases">
        <authorList>
            <person name="Nowell W R."/>
        </authorList>
    </citation>
    <scope>NUCLEOTIDE SEQUENCE</scope>
</reference>
<evidence type="ECO:0000313" key="1">
    <source>
        <dbReference type="EMBL" id="CAF1030642.1"/>
    </source>
</evidence>
<organism evidence="2 3">
    <name type="scientific">Didymodactylos carnosus</name>
    <dbReference type="NCBI Taxonomy" id="1234261"/>
    <lineage>
        <taxon>Eukaryota</taxon>
        <taxon>Metazoa</taxon>
        <taxon>Spiralia</taxon>
        <taxon>Gnathifera</taxon>
        <taxon>Rotifera</taxon>
        <taxon>Eurotatoria</taxon>
        <taxon>Bdelloidea</taxon>
        <taxon>Philodinida</taxon>
        <taxon>Philodinidae</taxon>
        <taxon>Didymodactylos</taxon>
    </lineage>
</organism>
<dbReference type="EMBL" id="CAJNOK010007303">
    <property type="protein sequence ID" value="CAF1030642.1"/>
    <property type="molecule type" value="Genomic_DNA"/>
</dbReference>
<sequence length="234" mass="27498">MTSTVLYIGAGWDIVPLLCQFPSHVNENFTSFLFIDQLPKYGYWEPFGVGYAYSGGWGNNMRFPSTLKNVLERYIGIEFEVQNGDRLEFKLKNGRSLVYWMNTVYPLVNPNSLLLEEIKKVRGMWVWGFVTDMTQLFTLAPDIKYIFKHQAGQSFKTPYAIEIRYVTYDDLRLPIPMPWTEQDETIFQERNSFFTYLLLNLYSKFSHFLISLKFLIQEQRKFPIQLIKLALSAA</sequence>
<dbReference type="AlphaFoldDB" id="A0A8S2JAE5"/>
<dbReference type="EMBL" id="CAJOBA010007313">
    <property type="protein sequence ID" value="CAF3798856.1"/>
    <property type="molecule type" value="Genomic_DNA"/>
</dbReference>
<name>A0A8S2JAE5_9BILA</name>
<comment type="caution">
    <text evidence="2">The sequence shown here is derived from an EMBL/GenBank/DDBJ whole genome shotgun (WGS) entry which is preliminary data.</text>
</comment>
<protein>
    <submittedName>
        <fullName evidence="2">Uncharacterized protein</fullName>
    </submittedName>
</protein>
<evidence type="ECO:0000313" key="3">
    <source>
        <dbReference type="Proteomes" id="UP000682733"/>
    </source>
</evidence>
<dbReference type="Proteomes" id="UP000682733">
    <property type="component" value="Unassembled WGS sequence"/>
</dbReference>
<evidence type="ECO:0000313" key="2">
    <source>
        <dbReference type="EMBL" id="CAF3798856.1"/>
    </source>
</evidence>
<proteinExistence type="predicted"/>
<dbReference type="Proteomes" id="UP000677228">
    <property type="component" value="Unassembled WGS sequence"/>
</dbReference>